<accession>A0ACD1G636</accession>
<organism evidence="1 2">
    <name type="scientific">Aspergillus brunneoviolaceus CBS 621.78</name>
    <dbReference type="NCBI Taxonomy" id="1450534"/>
    <lineage>
        <taxon>Eukaryota</taxon>
        <taxon>Fungi</taxon>
        <taxon>Dikarya</taxon>
        <taxon>Ascomycota</taxon>
        <taxon>Pezizomycotina</taxon>
        <taxon>Eurotiomycetes</taxon>
        <taxon>Eurotiomycetidae</taxon>
        <taxon>Eurotiales</taxon>
        <taxon>Aspergillaceae</taxon>
        <taxon>Aspergillus</taxon>
        <taxon>Aspergillus subgen. Circumdati</taxon>
    </lineage>
</organism>
<dbReference type="EMBL" id="KZ825352">
    <property type="protein sequence ID" value="RAH44628.1"/>
    <property type="molecule type" value="Genomic_DNA"/>
</dbReference>
<name>A0ACD1G636_9EURO</name>
<sequence length="145" mass="16809">MGFDFGNGDLLAALQFVKTLGRRFVDAPNEFQALSQEVKRLSTVLQAIDDLDPQDALEDRQKQRLNRISRECGDALDELWRLLDQYQQVNRDDEEHCDAGTRTRTSRSLRVWRQVPCKATETREVQKRLQAVIDRFNGFLVDVNV</sequence>
<evidence type="ECO:0000313" key="2">
    <source>
        <dbReference type="Proteomes" id="UP000249057"/>
    </source>
</evidence>
<proteinExistence type="predicted"/>
<dbReference type="Proteomes" id="UP000249057">
    <property type="component" value="Unassembled WGS sequence"/>
</dbReference>
<gene>
    <name evidence="1" type="ORF">BO95DRAFT_464873</name>
</gene>
<keyword evidence="2" id="KW-1185">Reference proteome</keyword>
<reference evidence="1" key="1">
    <citation type="submission" date="2018-02" db="EMBL/GenBank/DDBJ databases">
        <title>The genomes of Aspergillus section Nigri reveals drivers in fungal speciation.</title>
        <authorList>
            <consortium name="DOE Joint Genome Institute"/>
            <person name="Vesth T.C."/>
            <person name="Nybo J."/>
            <person name="Theobald S."/>
            <person name="Brandl J."/>
            <person name="Frisvad J.C."/>
            <person name="Nielsen K.F."/>
            <person name="Lyhne E.K."/>
            <person name="Kogle M.E."/>
            <person name="Kuo A."/>
            <person name="Riley R."/>
            <person name="Clum A."/>
            <person name="Nolan M."/>
            <person name="Lipzen A."/>
            <person name="Salamov A."/>
            <person name="Henrissat B."/>
            <person name="Wiebenga A."/>
            <person name="De vries R.P."/>
            <person name="Grigoriev I.V."/>
            <person name="Mortensen U.H."/>
            <person name="Andersen M.R."/>
            <person name="Baker S.E."/>
        </authorList>
    </citation>
    <scope>NUCLEOTIDE SEQUENCE</scope>
    <source>
        <strain evidence="1">CBS 621.78</strain>
    </source>
</reference>
<evidence type="ECO:0000313" key="1">
    <source>
        <dbReference type="EMBL" id="RAH44628.1"/>
    </source>
</evidence>
<protein>
    <submittedName>
        <fullName evidence="1">Uncharacterized protein</fullName>
    </submittedName>
</protein>